<dbReference type="Proteomes" id="UP000326799">
    <property type="component" value="Unassembled WGS sequence"/>
</dbReference>
<accession>A0A5N6EI24</accession>
<reference evidence="2 3" key="1">
    <citation type="submission" date="2019-04" db="EMBL/GenBank/DDBJ databases">
        <title>Fungal friends and foes A comparative genomics study of 23 Aspergillus species from section Flavi.</title>
        <authorList>
            <consortium name="DOE Joint Genome Institute"/>
            <person name="Kjaerbolling I."/>
            <person name="Vesth T.C."/>
            <person name="Frisvad J.C."/>
            <person name="Nybo J.L."/>
            <person name="Theobald S."/>
            <person name="Kildgaard S."/>
            <person name="Petersen T.I."/>
            <person name="Kuo A."/>
            <person name="Sato A."/>
            <person name="Lyhne E.K."/>
            <person name="Kogle M.E."/>
            <person name="Wiebenga A."/>
            <person name="Kun R.S."/>
            <person name="Lubbers R.J."/>
            <person name="Makela M.R."/>
            <person name="Barry K."/>
            <person name="Chovatia M."/>
            <person name="Clum A."/>
            <person name="Daum C."/>
            <person name="Haridas S."/>
            <person name="He G."/>
            <person name="LaButti K."/>
            <person name="Lipzen A."/>
            <person name="Mondo S."/>
            <person name="Pangilinan J."/>
            <person name="Riley R."/>
            <person name="Salamov A."/>
            <person name="Simmons B.A."/>
            <person name="Magnuson J.K."/>
            <person name="Henrissat B."/>
            <person name="Mortensen U.H."/>
            <person name="Larsen T.O."/>
            <person name="De vries R.P."/>
            <person name="Grigoriev I.V."/>
            <person name="Machida M."/>
            <person name="Baker S.E."/>
            <person name="Andersen M.R."/>
        </authorList>
    </citation>
    <scope>NUCLEOTIDE SEQUENCE [LARGE SCALE GENOMIC DNA]</scope>
    <source>
        <strain evidence="2 3">CBS 126849</strain>
    </source>
</reference>
<keyword evidence="1" id="KW-0732">Signal</keyword>
<organism evidence="2 3">
    <name type="scientific">Aspergillus novoparasiticus</name>
    <dbReference type="NCBI Taxonomy" id="986946"/>
    <lineage>
        <taxon>Eukaryota</taxon>
        <taxon>Fungi</taxon>
        <taxon>Dikarya</taxon>
        <taxon>Ascomycota</taxon>
        <taxon>Pezizomycotina</taxon>
        <taxon>Eurotiomycetes</taxon>
        <taxon>Eurotiomycetidae</taxon>
        <taxon>Eurotiales</taxon>
        <taxon>Aspergillaceae</taxon>
        <taxon>Aspergillus</taxon>
        <taxon>Aspergillus subgen. Circumdati</taxon>
    </lineage>
</organism>
<dbReference type="AlphaFoldDB" id="A0A5N6EI24"/>
<protein>
    <submittedName>
        <fullName evidence="2">Uncharacterized protein</fullName>
    </submittedName>
</protein>
<proteinExistence type="predicted"/>
<keyword evidence="3" id="KW-1185">Reference proteome</keyword>
<evidence type="ECO:0000313" key="3">
    <source>
        <dbReference type="Proteomes" id="UP000326799"/>
    </source>
</evidence>
<dbReference type="EMBL" id="ML733466">
    <property type="protein sequence ID" value="KAB8217261.1"/>
    <property type="molecule type" value="Genomic_DNA"/>
</dbReference>
<evidence type="ECO:0000256" key="1">
    <source>
        <dbReference type="SAM" id="SignalP"/>
    </source>
</evidence>
<feature type="signal peptide" evidence="1">
    <location>
        <begin position="1"/>
        <end position="21"/>
    </location>
</feature>
<feature type="chain" id="PRO_5024815839" evidence="1">
    <location>
        <begin position="22"/>
        <end position="252"/>
    </location>
</feature>
<evidence type="ECO:0000313" key="2">
    <source>
        <dbReference type="EMBL" id="KAB8217261.1"/>
    </source>
</evidence>
<gene>
    <name evidence="2" type="ORF">BDV33DRAFT_206530</name>
</gene>
<name>A0A5N6EI24_9EURO</name>
<sequence>MKPYYVLTLLVWSCTSILALALPQPMGNLTIYGSEQLGSQAANTFLSCLNNTGTDYKLYVEDFGTTIALPPTNRAIDFEGEDQGLFECIVEVNLQMEVAAESTLYDHSEFPTASPSRLVTYEWLRSQGALGKKPVGSRLPTTMGDSVAANPRSLIPRQSLVYWAFPASDLNCVHADLIASHTNHCHNSASSFSSIRFENTAQHEYLTVEMWPHHQCQKGNSRRRVIHPGTLDTCQKKTTYSWYGSFSRCKSC</sequence>